<dbReference type="EMBL" id="LT629709">
    <property type="protein sequence ID" value="SDP61345.1"/>
    <property type="molecule type" value="Genomic_DNA"/>
</dbReference>
<gene>
    <name evidence="3" type="ORF">BVK86_04075</name>
    <name evidence="2" type="ORF">F7R15_04080</name>
    <name evidence="4" type="ORF">SAMN04490202_5154</name>
</gene>
<feature type="compositionally biased region" description="Basic and acidic residues" evidence="1">
    <location>
        <begin position="28"/>
        <end position="37"/>
    </location>
</feature>
<name>A0A1H0U5T4_PSERE</name>
<reference evidence="5" key="3">
    <citation type="submission" date="2017-01" db="EMBL/GenBank/DDBJ databases">
        <authorList>
            <person name="Poblete-Castro I."/>
        </authorList>
    </citation>
    <scope>NUCLEOTIDE SEQUENCE [LARGE SCALE GENOMIC DNA]</scope>
    <source>
        <strain evidence="5">DSM 18361 / CCUG 53116 / MT1</strain>
    </source>
</reference>
<evidence type="ECO:0000313" key="6">
    <source>
        <dbReference type="Proteomes" id="UP000198549"/>
    </source>
</evidence>
<reference evidence="4 6" key="1">
    <citation type="submission" date="2016-10" db="EMBL/GenBank/DDBJ databases">
        <authorList>
            <person name="de Groot N.N."/>
        </authorList>
    </citation>
    <scope>NUCLEOTIDE SEQUENCE [LARGE SCALE GENOMIC DNA]</scope>
    <source>
        <strain evidence="4 6">BS3776</strain>
    </source>
</reference>
<feature type="compositionally biased region" description="Polar residues" evidence="1">
    <location>
        <begin position="38"/>
        <end position="48"/>
    </location>
</feature>
<evidence type="ECO:0000313" key="2">
    <source>
        <dbReference type="EMBL" id="KAB0488024.1"/>
    </source>
</evidence>
<keyword evidence="5" id="KW-1185">Reference proteome</keyword>
<dbReference type="EMBL" id="VZPS01000002">
    <property type="protein sequence ID" value="KAB0488024.1"/>
    <property type="molecule type" value="Genomic_DNA"/>
</dbReference>
<feature type="region of interest" description="Disordered" evidence="1">
    <location>
        <begin position="24"/>
        <end position="48"/>
    </location>
</feature>
<evidence type="ECO:0000313" key="3">
    <source>
        <dbReference type="EMBL" id="OLU05460.1"/>
    </source>
</evidence>
<reference evidence="3" key="2">
    <citation type="submission" date="2017-01" db="EMBL/GenBank/DDBJ databases">
        <authorList>
            <person name="Mah S.A."/>
            <person name="Swanson W.J."/>
            <person name="Moy G.W."/>
            <person name="Vacquier V.D."/>
        </authorList>
    </citation>
    <scope>NUCLEOTIDE SEQUENCE [LARGE SCALE GENOMIC DNA]</scope>
    <source>
        <strain evidence="3">MT1</strain>
    </source>
</reference>
<dbReference type="RefSeq" id="WP_075945212.1">
    <property type="nucleotide sequence ID" value="NZ_LT629709.1"/>
</dbReference>
<proteinExistence type="predicted"/>
<evidence type="ECO:0000256" key="1">
    <source>
        <dbReference type="SAM" id="MobiDB-lite"/>
    </source>
</evidence>
<dbReference type="OrthoDB" id="6822641at2"/>
<dbReference type="Proteomes" id="UP000460142">
    <property type="component" value="Unassembled WGS sequence"/>
</dbReference>
<reference evidence="2 7" key="4">
    <citation type="submission" date="2019-09" db="EMBL/GenBank/DDBJ databases">
        <title>Draft genome sequences of 48 bacterial type strains from the CCUG.</title>
        <authorList>
            <person name="Tunovic T."/>
            <person name="Pineiro-Iglesias B."/>
            <person name="Unosson C."/>
            <person name="Inganas E."/>
            <person name="Ohlen M."/>
            <person name="Cardew S."/>
            <person name="Jensie-Markopoulos S."/>
            <person name="Salva-Serra F."/>
            <person name="Jaen-Luchoro D."/>
            <person name="Karlsson R."/>
            <person name="Svensson-Stadler L."/>
            <person name="Chun J."/>
            <person name="Moore E."/>
        </authorList>
    </citation>
    <scope>NUCLEOTIDE SEQUENCE [LARGE SCALE GENOMIC DNA]</scope>
    <source>
        <strain evidence="2 7">CCUG 53116</strain>
    </source>
</reference>
<evidence type="ECO:0000313" key="4">
    <source>
        <dbReference type="EMBL" id="SDP61345.1"/>
    </source>
</evidence>
<evidence type="ECO:0000313" key="5">
    <source>
        <dbReference type="Proteomes" id="UP000186756"/>
    </source>
</evidence>
<dbReference type="EMBL" id="MSTQ01000002">
    <property type="protein sequence ID" value="OLU05460.1"/>
    <property type="molecule type" value="Genomic_DNA"/>
</dbReference>
<protein>
    <submittedName>
        <fullName evidence="4">Uncharacterized protein</fullName>
    </submittedName>
</protein>
<sequence>MIGNDYRSTVRAFIPLTSTMEAHSAQLTEKKDNRDHTQMSQVRGHSSSNIEKMTHPLAQPDDSDQLSPYMIDLLGKTRTLAFAEKALQAPRKRLLDKLGIDDTHHRKREIRLFSDHTAISRFYSHAVQPTALTLNGRPFLEQEPTNPYFHGQKIITPDPRIFRGEEMSRTMDLLLCKSRDDSEIAFNKAPVDRLQQYNNAVFLNETRRREKEDLSNKATYFTEMAEFLIQRAKPGDFIVQNALESSSDKNTPHFQFIPDQVPLPIFSRTPPEEDNAKPQMLNWHLPTMCETVDLQQADWREKISRLQAACEQLLNDQHISTTPLFRMMGSDQIKVYLVFKKDCSSAWNMTPEDALLSPGWLEACGVFITHSSKSEAFNNNGAQNYYANHSVSPARIKTFFDGTN</sequence>
<dbReference type="Proteomes" id="UP000186756">
    <property type="component" value="Unassembled WGS sequence"/>
</dbReference>
<dbReference type="Proteomes" id="UP000198549">
    <property type="component" value="Chromosome I"/>
</dbReference>
<evidence type="ECO:0000313" key="7">
    <source>
        <dbReference type="Proteomes" id="UP000460142"/>
    </source>
</evidence>
<dbReference type="AlphaFoldDB" id="A0A1H0U5T4"/>
<organism evidence="4 6">
    <name type="scientific">Pseudomonas reinekei</name>
    <dbReference type="NCBI Taxonomy" id="395598"/>
    <lineage>
        <taxon>Bacteria</taxon>
        <taxon>Pseudomonadati</taxon>
        <taxon>Pseudomonadota</taxon>
        <taxon>Gammaproteobacteria</taxon>
        <taxon>Pseudomonadales</taxon>
        <taxon>Pseudomonadaceae</taxon>
        <taxon>Pseudomonas</taxon>
    </lineage>
</organism>
<accession>A0A1H0U5T4</accession>